<evidence type="ECO:0000313" key="1">
    <source>
        <dbReference type="EMBL" id="KAJ7366680.1"/>
    </source>
</evidence>
<dbReference type="AlphaFoldDB" id="A0AAD7F5I1"/>
<name>A0AAD7F5I1_9AGAR</name>
<keyword evidence="2" id="KW-1185">Reference proteome</keyword>
<dbReference type="Proteomes" id="UP001218218">
    <property type="component" value="Unassembled WGS sequence"/>
</dbReference>
<proteinExistence type="predicted"/>
<evidence type="ECO:0000313" key="2">
    <source>
        <dbReference type="Proteomes" id="UP001218218"/>
    </source>
</evidence>
<gene>
    <name evidence="1" type="ORF">DFH08DRAFT_835142</name>
</gene>
<comment type="caution">
    <text evidence="1">The sequence shown here is derived from an EMBL/GenBank/DDBJ whole genome shotgun (WGS) entry which is preliminary data.</text>
</comment>
<accession>A0AAD7F5I1</accession>
<dbReference type="EMBL" id="JARIHO010000002">
    <property type="protein sequence ID" value="KAJ7366680.1"/>
    <property type="molecule type" value="Genomic_DNA"/>
</dbReference>
<protein>
    <submittedName>
        <fullName evidence="1">Uncharacterized protein</fullName>
    </submittedName>
</protein>
<sequence length="330" mass="37381">MSYAITFSSPNKADRVLAIHSESIPTLNTVRNAAITSLGDTSWDVAQWTEEPSTVHRPRTPERPAVRKTVLRELLGATEGLAREMIQVRADIRSLQEGRDLDQRELSTVKVELSTVKVELIEEREELSAFKGRFIEEKEEKLCERDVVEMHESLDRCLQGFSDIIFATSHKPGHLTEAEKALLKSFKSDYLTYLLSNPPAKLPHHVAQLRIKALNVLTEPELKLCRFLFKRWKDGRVERNEQQHQQPDRETALERIKETGLDAEGLATLEVFLETNPARLPGLGEHAGDPHLRLFAPSGTYKKVAVLREELDKLRAGRAVAEKIGQSRQA</sequence>
<organism evidence="1 2">
    <name type="scientific">Mycena albidolilacea</name>
    <dbReference type="NCBI Taxonomy" id="1033008"/>
    <lineage>
        <taxon>Eukaryota</taxon>
        <taxon>Fungi</taxon>
        <taxon>Dikarya</taxon>
        <taxon>Basidiomycota</taxon>
        <taxon>Agaricomycotina</taxon>
        <taxon>Agaricomycetes</taxon>
        <taxon>Agaricomycetidae</taxon>
        <taxon>Agaricales</taxon>
        <taxon>Marasmiineae</taxon>
        <taxon>Mycenaceae</taxon>
        <taxon>Mycena</taxon>
    </lineage>
</organism>
<reference evidence="1" key="1">
    <citation type="submission" date="2023-03" db="EMBL/GenBank/DDBJ databases">
        <title>Massive genome expansion in bonnet fungi (Mycena s.s.) driven by repeated elements and novel gene families across ecological guilds.</title>
        <authorList>
            <consortium name="Lawrence Berkeley National Laboratory"/>
            <person name="Harder C.B."/>
            <person name="Miyauchi S."/>
            <person name="Viragh M."/>
            <person name="Kuo A."/>
            <person name="Thoen E."/>
            <person name="Andreopoulos B."/>
            <person name="Lu D."/>
            <person name="Skrede I."/>
            <person name="Drula E."/>
            <person name="Henrissat B."/>
            <person name="Morin E."/>
            <person name="Kohler A."/>
            <person name="Barry K."/>
            <person name="LaButti K."/>
            <person name="Morin E."/>
            <person name="Salamov A."/>
            <person name="Lipzen A."/>
            <person name="Mereny Z."/>
            <person name="Hegedus B."/>
            <person name="Baldrian P."/>
            <person name="Stursova M."/>
            <person name="Weitz H."/>
            <person name="Taylor A."/>
            <person name="Grigoriev I.V."/>
            <person name="Nagy L.G."/>
            <person name="Martin F."/>
            <person name="Kauserud H."/>
        </authorList>
    </citation>
    <scope>NUCLEOTIDE SEQUENCE</scope>
    <source>
        <strain evidence="1">CBHHK002</strain>
    </source>
</reference>